<gene>
    <name evidence="1" type="ORF">DPMN_058369</name>
</gene>
<reference evidence="1" key="1">
    <citation type="journal article" date="2019" name="bioRxiv">
        <title>The Genome of the Zebra Mussel, Dreissena polymorpha: A Resource for Invasive Species Research.</title>
        <authorList>
            <person name="McCartney M.A."/>
            <person name="Auch B."/>
            <person name="Kono T."/>
            <person name="Mallez S."/>
            <person name="Zhang Y."/>
            <person name="Obille A."/>
            <person name="Becker A."/>
            <person name="Abrahante J.E."/>
            <person name="Garbe J."/>
            <person name="Badalamenti J.P."/>
            <person name="Herman A."/>
            <person name="Mangelson H."/>
            <person name="Liachko I."/>
            <person name="Sullivan S."/>
            <person name="Sone E.D."/>
            <person name="Koren S."/>
            <person name="Silverstein K.A.T."/>
            <person name="Beckman K.B."/>
            <person name="Gohl D.M."/>
        </authorList>
    </citation>
    <scope>NUCLEOTIDE SEQUENCE</scope>
    <source>
        <strain evidence="1">Duluth1</strain>
        <tissue evidence="1">Whole animal</tissue>
    </source>
</reference>
<evidence type="ECO:0000313" key="2">
    <source>
        <dbReference type="Proteomes" id="UP000828390"/>
    </source>
</evidence>
<keyword evidence="2" id="KW-1185">Reference proteome</keyword>
<protein>
    <submittedName>
        <fullName evidence="1">Uncharacterized protein</fullName>
    </submittedName>
</protein>
<accession>A0A9D4C1Z4</accession>
<reference evidence="1" key="2">
    <citation type="submission" date="2020-11" db="EMBL/GenBank/DDBJ databases">
        <authorList>
            <person name="McCartney M.A."/>
            <person name="Auch B."/>
            <person name="Kono T."/>
            <person name="Mallez S."/>
            <person name="Becker A."/>
            <person name="Gohl D.M."/>
            <person name="Silverstein K.A.T."/>
            <person name="Koren S."/>
            <person name="Bechman K.B."/>
            <person name="Herman A."/>
            <person name="Abrahante J.E."/>
            <person name="Garbe J."/>
        </authorList>
    </citation>
    <scope>NUCLEOTIDE SEQUENCE</scope>
    <source>
        <strain evidence="1">Duluth1</strain>
        <tissue evidence="1">Whole animal</tissue>
    </source>
</reference>
<dbReference type="AlphaFoldDB" id="A0A9D4C1Z4"/>
<sequence length="104" mass="11794">MPKRFGECLTRQTVLKKSARERPRHQYTLPLRIILGQFEDPSDHGVICDCSYHGRYTCRRKECPPANCGTALQTTSGSCVQCAPQCATTRCPDLKCPVNERFYP</sequence>
<proteinExistence type="predicted"/>
<organism evidence="1 2">
    <name type="scientific">Dreissena polymorpha</name>
    <name type="common">Zebra mussel</name>
    <name type="synonym">Mytilus polymorpha</name>
    <dbReference type="NCBI Taxonomy" id="45954"/>
    <lineage>
        <taxon>Eukaryota</taxon>
        <taxon>Metazoa</taxon>
        <taxon>Spiralia</taxon>
        <taxon>Lophotrochozoa</taxon>
        <taxon>Mollusca</taxon>
        <taxon>Bivalvia</taxon>
        <taxon>Autobranchia</taxon>
        <taxon>Heteroconchia</taxon>
        <taxon>Euheterodonta</taxon>
        <taxon>Imparidentia</taxon>
        <taxon>Neoheterodontei</taxon>
        <taxon>Myida</taxon>
        <taxon>Dreissenoidea</taxon>
        <taxon>Dreissenidae</taxon>
        <taxon>Dreissena</taxon>
    </lineage>
</organism>
<comment type="caution">
    <text evidence="1">The sequence shown here is derived from an EMBL/GenBank/DDBJ whole genome shotgun (WGS) entry which is preliminary data.</text>
</comment>
<name>A0A9D4C1Z4_DREPO</name>
<dbReference type="Proteomes" id="UP000828390">
    <property type="component" value="Unassembled WGS sequence"/>
</dbReference>
<dbReference type="EMBL" id="JAIWYP010000013">
    <property type="protein sequence ID" value="KAH3715657.1"/>
    <property type="molecule type" value="Genomic_DNA"/>
</dbReference>
<evidence type="ECO:0000313" key="1">
    <source>
        <dbReference type="EMBL" id="KAH3715657.1"/>
    </source>
</evidence>